<gene>
    <name evidence="2" type="ORF">L484_021720</name>
</gene>
<organism evidence="2 3">
    <name type="scientific">Morus notabilis</name>
    <dbReference type="NCBI Taxonomy" id="981085"/>
    <lineage>
        <taxon>Eukaryota</taxon>
        <taxon>Viridiplantae</taxon>
        <taxon>Streptophyta</taxon>
        <taxon>Embryophyta</taxon>
        <taxon>Tracheophyta</taxon>
        <taxon>Spermatophyta</taxon>
        <taxon>Magnoliopsida</taxon>
        <taxon>eudicotyledons</taxon>
        <taxon>Gunneridae</taxon>
        <taxon>Pentapetalae</taxon>
        <taxon>rosids</taxon>
        <taxon>fabids</taxon>
        <taxon>Rosales</taxon>
        <taxon>Moraceae</taxon>
        <taxon>Moreae</taxon>
        <taxon>Morus</taxon>
    </lineage>
</organism>
<evidence type="ECO:0008006" key="4">
    <source>
        <dbReference type="Google" id="ProtNLM"/>
    </source>
</evidence>
<feature type="chain" id="PRO_5004930370" description="Secreted protein" evidence="1">
    <location>
        <begin position="17"/>
        <end position="106"/>
    </location>
</feature>
<evidence type="ECO:0000313" key="2">
    <source>
        <dbReference type="EMBL" id="EXC14223.1"/>
    </source>
</evidence>
<dbReference type="EMBL" id="KE345760">
    <property type="protein sequence ID" value="EXC14223.1"/>
    <property type="molecule type" value="Genomic_DNA"/>
</dbReference>
<reference evidence="3" key="1">
    <citation type="submission" date="2013-01" db="EMBL/GenBank/DDBJ databases">
        <title>Draft Genome Sequence of a Mulberry Tree, Morus notabilis C.K. Schneid.</title>
        <authorList>
            <person name="He N."/>
            <person name="Zhao S."/>
        </authorList>
    </citation>
    <scope>NUCLEOTIDE SEQUENCE</scope>
</reference>
<dbReference type="Proteomes" id="UP000030645">
    <property type="component" value="Unassembled WGS sequence"/>
</dbReference>
<evidence type="ECO:0000256" key="1">
    <source>
        <dbReference type="SAM" id="SignalP"/>
    </source>
</evidence>
<keyword evidence="1" id="KW-0732">Signal</keyword>
<feature type="signal peptide" evidence="1">
    <location>
        <begin position="1"/>
        <end position="16"/>
    </location>
</feature>
<name>W9SKN1_9ROSA</name>
<sequence>MLRVIFFSLNWSRVSWVYGLFGFMNSPIRCAQSSPDREWVSLSLPHASVRVCQLPQLQFRSSAERYNHFMCAYFFGESFFAKYPKPVSSQLPASLVPPRGLQPQKP</sequence>
<evidence type="ECO:0000313" key="3">
    <source>
        <dbReference type="Proteomes" id="UP000030645"/>
    </source>
</evidence>
<keyword evidence="3" id="KW-1185">Reference proteome</keyword>
<accession>W9SKN1</accession>
<protein>
    <recommendedName>
        <fullName evidence="4">Secreted protein</fullName>
    </recommendedName>
</protein>
<dbReference type="AlphaFoldDB" id="W9SKN1"/>
<proteinExistence type="predicted"/>